<dbReference type="OrthoDB" id="8911397at2"/>
<dbReference type="EMBL" id="AP014568">
    <property type="protein sequence ID" value="BAO81325.1"/>
    <property type="molecule type" value="Genomic_DNA"/>
</dbReference>
<name>A0A060NJK5_9BURK</name>
<dbReference type="KEGG" id="cbaa:SRAA_1471"/>
<dbReference type="Pfam" id="PF18143">
    <property type="entry name" value="HAD_SAK_2"/>
    <property type="match status" value="1"/>
</dbReference>
<dbReference type="Proteomes" id="UP000067461">
    <property type="component" value="Chromosome"/>
</dbReference>
<sequence>MSRILCLDLDGVLHPADCRVLLDFSAPGWQLATQARTQGLLRWLPELEVALAGSDAKILVHSTWRRRASDQALRELLGPELAPRVISTDRWISPQERESLSHAAYIDLALNTWQEVEGWKIESVCVLDDRPSMFQEDAHLLASWNPQFIWTNPALGVSDAGTQDALSQWTIAPVMGWQAAPPDEPQA</sequence>
<dbReference type="AlphaFoldDB" id="A0A060NJK5"/>
<evidence type="ECO:0000313" key="2">
    <source>
        <dbReference type="Proteomes" id="UP000067461"/>
    </source>
</evidence>
<keyword evidence="2" id="KW-1185">Reference proteome</keyword>
<organism evidence="1 2">
    <name type="scientific">Serpentinimonas raichei</name>
    <dbReference type="NCBI Taxonomy" id="1458425"/>
    <lineage>
        <taxon>Bacteria</taxon>
        <taxon>Pseudomonadati</taxon>
        <taxon>Pseudomonadota</taxon>
        <taxon>Betaproteobacteria</taxon>
        <taxon>Burkholderiales</taxon>
        <taxon>Comamonadaceae</taxon>
        <taxon>Serpentinimonas</taxon>
    </lineage>
</organism>
<dbReference type="RefSeq" id="WP_045531800.1">
    <property type="nucleotide sequence ID" value="NZ_AP014568.1"/>
</dbReference>
<protein>
    <submittedName>
        <fullName evidence="1">Predicted membrane protein</fullName>
    </submittedName>
</protein>
<dbReference type="HOGENOM" id="CLU_1445359_0_0_4"/>
<accession>A0A060NJK5</accession>
<proteinExistence type="predicted"/>
<dbReference type="STRING" id="1458425.SRAA_1471"/>
<reference evidence="1 2" key="1">
    <citation type="journal article" date="2014" name="Nat. Commun.">
        <title>Physiological and genomic features of highly alkaliphilic hydrogen-utilizing Betaproteobacteria from a continental serpentinizing site.</title>
        <authorList>
            <person name="Suzuki S."/>
            <person name="Kuenen J.G."/>
            <person name="Schipper K."/>
            <person name="van der Velde S."/>
            <person name="Ishii S."/>
            <person name="Wu A."/>
            <person name="Sorokin D.Y."/>
            <person name="Tenney A."/>
            <person name="Meng X.Y."/>
            <person name="Morrill P.L."/>
            <person name="Kamagata Y."/>
            <person name="Muyzer G."/>
            <person name="Nealson K.H."/>
        </authorList>
    </citation>
    <scope>NUCLEOTIDE SEQUENCE [LARGE SCALE GENOMIC DNA]</scope>
    <source>
        <strain evidence="1 2">A1</strain>
    </source>
</reference>
<gene>
    <name evidence="1" type="ORF">SRAA_1471</name>
</gene>
<evidence type="ECO:0000313" key="1">
    <source>
        <dbReference type="EMBL" id="BAO81325.1"/>
    </source>
</evidence>